<dbReference type="eggNOG" id="COG1506">
    <property type="taxonomic scope" value="Bacteria"/>
</dbReference>
<feature type="domain" description="BD-FAE-like" evidence="2">
    <location>
        <begin position="37"/>
        <end position="220"/>
    </location>
</feature>
<evidence type="ECO:0000256" key="1">
    <source>
        <dbReference type="ARBA" id="ARBA00022801"/>
    </source>
</evidence>
<proteinExistence type="predicted"/>
<keyword evidence="4" id="KW-1185">Reference proteome</keyword>
<dbReference type="Gene3D" id="3.40.50.1820">
    <property type="entry name" value="alpha/beta hydrolase"/>
    <property type="match status" value="1"/>
</dbReference>
<gene>
    <name evidence="3" type="ordered locus">Gbro_3160</name>
</gene>
<dbReference type="STRING" id="526226.Gbro_3160"/>
<reference evidence="4" key="1">
    <citation type="submission" date="2009-10" db="EMBL/GenBank/DDBJ databases">
        <title>The complete chromosome of Gordonia bronchialis DSM 43247.</title>
        <authorList>
            <consortium name="US DOE Joint Genome Institute (JGI-PGF)"/>
            <person name="Lucas S."/>
            <person name="Copeland A."/>
            <person name="Lapidus A."/>
            <person name="Glavina del Rio T."/>
            <person name="Dalin E."/>
            <person name="Tice H."/>
            <person name="Bruce D."/>
            <person name="Goodwin L."/>
            <person name="Pitluck S."/>
            <person name="Kyrpides N."/>
            <person name="Mavromatis K."/>
            <person name="Ivanova N."/>
            <person name="Ovchinnikova G."/>
            <person name="Saunders E."/>
            <person name="Brettin T."/>
            <person name="Detter J.C."/>
            <person name="Han C."/>
            <person name="Larimer F."/>
            <person name="Land M."/>
            <person name="Hauser L."/>
            <person name="Markowitz V."/>
            <person name="Cheng J.-F."/>
            <person name="Hugenholtz P."/>
            <person name="Woyke T."/>
            <person name="Wu D."/>
            <person name="Jando M."/>
            <person name="Schneider S."/>
            <person name="Goeker M."/>
            <person name="Klenk H.-P."/>
            <person name="Eisen J.A."/>
        </authorList>
    </citation>
    <scope>NUCLEOTIDE SEQUENCE [LARGE SCALE GENOMIC DNA]</scope>
    <source>
        <strain evidence="4">ATCC 25592 / DSM 43247 / BCRC 13721 / JCM 3198 / KCTC 3076 / NBRC 16047 / NCTC 10667</strain>
    </source>
</reference>
<dbReference type="Pfam" id="PF20434">
    <property type="entry name" value="BD-FAE"/>
    <property type="match status" value="1"/>
</dbReference>
<dbReference type="InterPro" id="IPR029058">
    <property type="entry name" value="AB_hydrolase_fold"/>
</dbReference>
<dbReference type="Proteomes" id="UP000001219">
    <property type="component" value="Chromosome"/>
</dbReference>
<evidence type="ECO:0000313" key="3">
    <source>
        <dbReference type="EMBL" id="ACY22365.1"/>
    </source>
</evidence>
<dbReference type="PANTHER" id="PTHR48081">
    <property type="entry name" value="AB HYDROLASE SUPERFAMILY PROTEIN C4A8.06C"/>
    <property type="match status" value="1"/>
</dbReference>
<dbReference type="EMBL" id="CP001802">
    <property type="protein sequence ID" value="ACY22365.1"/>
    <property type="molecule type" value="Genomic_DNA"/>
</dbReference>
<name>D0LBX8_GORB4</name>
<dbReference type="ESTHER" id="gorb4-d0lbx8">
    <property type="family name" value="Est9X"/>
</dbReference>
<sequence length="261" mass="27774">MKRCPVHRTKIEYGSAPSQYGHLYHAADPADLPAVVRPVVLIHGGYWTTEFGLTIESAIARRYAERGALVWNIEYRRIGEPGGGWPNSLTDVVAALTALDEQARNALPDEVARVVDWSSVGVVGHSAGGQLAVAAVARLGARTAKTRITTVVAQSAALDLVGAGKAGRPSVRAFLGADYADAPQRYRDASPLEAPVFDAHVVAVHGDKDTAIPVAVSRDYVEAVTARGQSAELIVVPEEGHDVFVDPRSVGNRQTMRVLGI</sequence>
<dbReference type="HOGENOM" id="CLU_012494_10_1_11"/>
<dbReference type="InterPro" id="IPR049492">
    <property type="entry name" value="BD-FAE-like_dom"/>
</dbReference>
<evidence type="ECO:0000259" key="2">
    <source>
        <dbReference type="Pfam" id="PF20434"/>
    </source>
</evidence>
<dbReference type="InterPro" id="IPR050300">
    <property type="entry name" value="GDXG_lipolytic_enzyme"/>
</dbReference>
<accession>D0LBX8</accession>
<dbReference type="AlphaFoldDB" id="D0LBX8"/>
<dbReference type="KEGG" id="gbr:Gbro_3160"/>
<organism evidence="3 4">
    <name type="scientific">Gordonia bronchialis (strain ATCC 25592 / DSM 43247 / BCRC 13721 / JCM 3198 / KCTC 3076 / NBRC 16047 / NCTC 10667)</name>
    <name type="common">Rhodococcus bronchialis</name>
    <dbReference type="NCBI Taxonomy" id="526226"/>
    <lineage>
        <taxon>Bacteria</taxon>
        <taxon>Bacillati</taxon>
        <taxon>Actinomycetota</taxon>
        <taxon>Actinomycetes</taxon>
        <taxon>Mycobacteriales</taxon>
        <taxon>Gordoniaceae</taxon>
        <taxon>Gordonia</taxon>
    </lineage>
</organism>
<protein>
    <recommendedName>
        <fullName evidence="2">BD-FAE-like domain-containing protein</fullName>
    </recommendedName>
</protein>
<dbReference type="SUPFAM" id="SSF53474">
    <property type="entry name" value="alpha/beta-Hydrolases"/>
    <property type="match status" value="1"/>
</dbReference>
<reference evidence="3 4" key="2">
    <citation type="journal article" date="2010" name="Stand. Genomic Sci.">
        <title>Complete genome sequence of Gordonia bronchialis type strain (3410).</title>
        <authorList>
            <person name="Ivanova N."/>
            <person name="Sikorski J."/>
            <person name="Jando M."/>
            <person name="Lapidus A."/>
            <person name="Nolan M."/>
            <person name="Lucas S."/>
            <person name="Del Rio T.G."/>
            <person name="Tice H."/>
            <person name="Copeland A."/>
            <person name="Cheng J.F."/>
            <person name="Chen F."/>
            <person name="Bruce D."/>
            <person name="Goodwin L."/>
            <person name="Pitluck S."/>
            <person name="Mavromatis K."/>
            <person name="Ovchinnikova G."/>
            <person name="Pati A."/>
            <person name="Chen A."/>
            <person name="Palaniappan K."/>
            <person name="Land M."/>
            <person name="Hauser L."/>
            <person name="Chang Y.J."/>
            <person name="Jeffries C.D."/>
            <person name="Chain P."/>
            <person name="Saunders E."/>
            <person name="Han C."/>
            <person name="Detter J.C."/>
            <person name="Brettin T."/>
            <person name="Rohde M."/>
            <person name="Goker M."/>
            <person name="Bristow J."/>
            <person name="Eisen J.A."/>
            <person name="Markowitz V."/>
            <person name="Hugenholtz P."/>
            <person name="Klenk H.P."/>
            <person name="Kyrpides N.C."/>
        </authorList>
    </citation>
    <scope>NUCLEOTIDE SEQUENCE [LARGE SCALE GENOMIC DNA]</scope>
    <source>
        <strain evidence="4">ATCC 25592 / DSM 43247 / BCRC 13721 / JCM 3198 / KCTC 3076 / NBRC 16047 / NCTC 10667</strain>
    </source>
</reference>
<evidence type="ECO:0000313" key="4">
    <source>
        <dbReference type="Proteomes" id="UP000001219"/>
    </source>
</evidence>
<keyword evidence="1" id="KW-0378">Hydrolase</keyword>
<dbReference type="GO" id="GO:0016787">
    <property type="term" value="F:hydrolase activity"/>
    <property type="evidence" value="ECO:0007669"/>
    <property type="project" value="UniProtKB-KW"/>
</dbReference>